<evidence type="ECO:0000313" key="4">
    <source>
        <dbReference type="Proteomes" id="UP000019225"/>
    </source>
</evidence>
<keyword evidence="2" id="KW-1133">Transmembrane helix</keyword>
<feature type="region of interest" description="Disordered" evidence="1">
    <location>
        <begin position="110"/>
        <end position="129"/>
    </location>
</feature>
<name>W5WUM0_9PSEU</name>
<dbReference type="InterPro" id="IPR029058">
    <property type="entry name" value="AB_hydrolase_fold"/>
</dbReference>
<dbReference type="InterPro" id="IPR000801">
    <property type="entry name" value="Esterase-like"/>
</dbReference>
<protein>
    <recommendedName>
        <fullName evidence="5">Esterase</fullName>
    </recommendedName>
</protein>
<dbReference type="PANTHER" id="PTHR48098">
    <property type="entry name" value="ENTEROCHELIN ESTERASE-RELATED"/>
    <property type="match status" value="1"/>
</dbReference>
<dbReference type="EMBL" id="CP007155">
    <property type="protein sequence ID" value="AHI01850.1"/>
    <property type="molecule type" value="Genomic_DNA"/>
</dbReference>
<dbReference type="Gene3D" id="3.40.50.1820">
    <property type="entry name" value="alpha/beta hydrolase"/>
    <property type="match status" value="1"/>
</dbReference>
<dbReference type="Proteomes" id="UP000019225">
    <property type="component" value="Chromosome"/>
</dbReference>
<dbReference type="OrthoDB" id="184858at2"/>
<dbReference type="STRING" id="1449976.KALB_8493"/>
<dbReference type="eggNOG" id="COG2382">
    <property type="taxonomic scope" value="Bacteria"/>
</dbReference>
<keyword evidence="2" id="KW-0472">Membrane</keyword>
<evidence type="ECO:0000256" key="1">
    <source>
        <dbReference type="SAM" id="MobiDB-lite"/>
    </source>
</evidence>
<proteinExistence type="predicted"/>
<dbReference type="RefSeq" id="WP_025361635.1">
    <property type="nucleotide sequence ID" value="NZ_CP007155.1"/>
</dbReference>
<feature type="transmembrane region" description="Helical" evidence="2">
    <location>
        <begin position="53"/>
        <end position="72"/>
    </location>
</feature>
<dbReference type="SUPFAM" id="SSF53474">
    <property type="entry name" value="alpha/beta-Hydrolases"/>
    <property type="match status" value="1"/>
</dbReference>
<dbReference type="Pfam" id="PF00756">
    <property type="entry name" value="Esterase"/>
    <property type="match status" value="1"/>
</dbReference>
<evidence type="ECO:0000313" key="3">
    <source>
        <dbReference type="EMBL" id="AHI01850.1"/>
    </source>
</evidence>
<accession>W5WUM0</accession>
<dbReference type="HOGENOM" id="CLU_734960_0_0_11"/>
<dbReference type="PATRIC" id="fig|1449976.3.peg.8529"/>
<dbReference type="AlphaFoldDB" id="W5WUM0"/>
<dbReference type="KEGG" id="kal:KALB_8493"/>
<evidence type="ECO:0000256" key="2">
    <source>
        <dbReference type="SAM" id="Phobius"/>
    </source>
</evidence>
<dbReference type="InterPro" id="IPR050583">
    <property type="entry name" value="Mycobacterial_A85_antigen"/>
</dbReference>
<feature type="transmembrane region" description="Helical" evidence="2">
    <location>
        <begin position="27"/>
        <end position="44"/>
    </location>
</feature>
<keyword evidence="4" id="KW-1185">Reference proteome</keyword>
<sequence>MLADSGPTLPDEVVQHAVVRGALESPWIWRSLLLITLVVGYLLFRPRAREQSLATKLVVVATMLGLSGMTWLNSYVGYVRTPYDLAVLMQRGSGWAAQFGAALASMTGPEATAPAPGSAAQHGAPAPGPVQDVQVRKIALPDPGNGVPTGMTNVMLPRGYDAPENRTKRYPVVYLVHGYPAGSSDDWFTSGDALATMQELVRGGLVQPMIVVAPDMQAGVATADWECLNVPRGPQLETYLTRTVTAAIDSRFRTIPDRAHRALGGMSGGGFCALNSGLRNLDRYGTLLVSLPYDTPGDATALLSGHPDLLRANTPRDYIPTMRFTAPVAVMLSAGENAQTDMTTARRIKRALEQRGQQVFMRFEPNLNHTWRTARAALPYMLAYANEQFPH</sequence>
<reference evidence="3 4" key="1">
    <citation type="journal article" date="2014" name="BMC Genomics">
        <title>Complete genome sequence of producer of the glycopeptide antibiotic Aculeximycin Kutzneria albida DSM 43870T, a representative of minor genus of Pseudonocardiaceae.</title>
        <authorList>
            <person name="Rebets Y."/>
            <person name="Tokovenko B."/>
            <person name="Lushchyk I."/>
            <person name="Ruckert C."/>
            <person name="Zaburannyi N."/>
            <person name="Bechthold A."/>
            <person name="Kalinowski J."/>
            <person name="Luzhetskyy A."/>
        </authorList>
    </citation>
    <scope>NUCLEOTIDE SEQUENCE [LARGE SCALE GENOMIC DNA]</scope>
    <source>
        <strain evidence="3">DSM 43870</strain>
    </source>
</reference>
<gene>
    <name evidence="3" type="ORF">KALB_8493</name>
</gene>
<organism evidence="3 4">
    <name type="scientific">Kutzneria albida DSM 43870</name>
    <dbReference type="NCBI Taxonomy" id="1449976"/>
    <lineage>
        <taxon>Bacteria</taxon>
        <taxon>Bacillati</taxon>
        <taxon>Actinomycetota</taxon>
        <taxon>Actinomycetes</taxon>
        <taxon>Pseudonocardiales</taxon>
        <taxon>Pseudonocardiaceae</taxon>
        <taxon>Kutzneria</taxon>
    </lineage>
</organism>
<evidence type="ECO:0008006" key="5">
    <source>
        <dbReference type="Google" id="ProtNLM"/>
    </source>
</evidence>
<keyword evidence="2" id="KW-0812">Transmembrane</keyword>